<feature type="region of interest" description="Disordered" evidence="2">
    <location>
        <begin position="1724"/>
        <end position="1745"/>
    </location>
</feature>
<dbReference type="SUPFAM" id="SSF48371">
    <property type="entry name" value="ARM repeat"/>
    <property type="match status" value="1"/>
</dbReference>
<dbReference type="PANTHER" id="PTHR14222:SF1">
    <property type="entry name" value="CONDENSIN-2 COMPLEX SUBUNIT D3"/>
    <property type="match status" value="1"/>
</dbReference>
<dbReference type="Gene3D" id="1.25.10.10">
    <property type="entry name" value="Leucine-rich Repeat Variant"/>
    <property type="match status" value="1"/>
</dbReference>
<name>A0AA36G4Q4_9BILA</name>
<dbReference type="EMBL" id="CATQJA010002656">
    <property type="protein sequence ID" value="CAJ0579379.1"/>
    <property type="molecule type" value="Genomic_DNA"/>
</dbReference>
<evidence type="ECO:0000313" key="4">
    <source>
        <dbReference type="Proteomes" id="UP001177023"/>
    </source>
</evidence>
<proteinExistence type="predicted"/>
<feature type="region of interest" description="Disordered" evidence="2">
    <location>
        <begin position="439"/>
        <end position="506"/>
    </location>
</feature>
<feature type="compositionally biased region" description="Low complexity" evidence="2">
    <location>
        <begin position="1648"/>
        <end position="1657"/>
    </location>
</feature>
<feature type="compositionally biased region" description="Low complexity" evidence="2">
    <location>
        <begin position="1530"/>
        <end position="1557"/>
    </location>
</feature>
<dbReference type="GO" id="GO:0010032">
    <property type="term" value="P:meiotic chromosome condensation"/>
    <property type="evidence" value="ECO:0007669"/>
    <property type="project" value="TreeGrafter"/>
</dbReference>
<evidence type="ECO:0000313" key="3">
    <source>
        <dbReference type="EMBL" id="CAJ0579379.1"/>
    </source>
</evidence>
<gene>
    <name evidence="3" type="ORF">MSPICULIGERA_LOCUS17598</name>
</gene>
<dbReference type="GO" id="GO:0042393">
    <property type="term" value="F:histone binding"/>
    <property type="evidence" value="ECO:0007669"/>
    <property type="project" value="TreeGrafter"/>
</dbReference>
<dbReference type="GO" id="GO:0007076">
    <property type="term" value="P:mitotic chromosome condensation"/>
    <property type="evidence" value="ECO:0007669"/>
    <property type="project" value="InterPro"/>
</dbReference>
<evidence type="ECO:0000256" key="2">
    <source>
        <dbReference type="SAM" id="MobiDB-lite"/>
    </source>
</evidence>
<feature type="compositionally biased region" description="Polar residues" evidence="2">
    <location>
        <begin position="1670"/>
        <end position="1687"/>
    </location>
</feature>
<reference evidence="3" key="1">
    <citation type="submission" date="2023-06" db="EMBL/GenBank/DDBJ databases">
        <authorList>
            <person name="Delattre M."/>
        </authorList>
    </citation>
    <scope>NUCLEOTIDE SEQUENCE</scope>
    <source>
        <strain evidence="3">AF72</strain>
    </source>
</reference>
<dbReference type="InterPro" id="IPR016024">
    <property type="entry name" value="ARM-type_fold"/>
</dbReference>
<organism evidence="3 4">
    <name type="scientific">Mesorhabditis spiculigera</name>
    <dbReference type="NCBI Taxonomy" id="96644"/>
    <lineage>
        <taxon>Eukaryota</taxon>
        <taxon>Metazoa</taxon>
        <taxon>Ecdysozoa</taxon>
        <taxon>Nematoda</taxon>
        <taxon>Chromadorea</taxon>
        <taxon>Rhabditida</taxon>
        <taxon>Rhabditina</taxon>
        <taxon>Rhabditomorpha</taxon>
        <taxon>Rhabditoidea</taxon>
        <taxon>Rhabditidae</taxon>
        <taxon>Mesorhabditinae</taxon>
        <taxon>Mesorhabditis</taxon>
    </lineage>
</organism>
<dbReference type="GO" id="GO:0000796">
    <property type="term" value="C:condensin complex"/>
    <property type="evidence" value="ECO:0007669"/>
    <property type="project" value="TreeGrafter"/>
</dbReference>
<feature type="region of interest" description="Disordered" evidence="2">
    <location>
        <begin position="1420"/>
        <end position="1441"/>
    </location>
</feature>
<dbReference type="Proteomes" id="UP001177023">
    <property type="component" value="Unassembled WGS sequence"/>
</dbReference>
<feature type="compositionally biased region" description="Basic and acidic residues" evidence="2">
    <location>
        <begin position="439"/>
        <end position="457"/>
    </location>
</feature>
<feature type="compositionally biased region" description="Acidic residues" evidence="2">
    <location>
        <begin position="1594"/>
        <end position="1618"/>
    </location>
</feature>
<feature type="compositionally biased region" description="Low complexity" evidence="2">
    <location>
        <begin position="1491"/>
        <end position="1501"/>
    </location>
</feature>
<feature type="non-terminal residue" evidence="3">
    <location>
        <position position="1745"/>
    </location>
</feature>
<dbReference type="InterPro" id="IPR026971">
    <property type="entry name" value="CND1/NCAPD3"/>
</dbReference>
<feature type="compositionally biased region" description="Basic and acidic residues" evidence="2">
    <location>
        <begin position="1561"/>
        <end position="1573"/>
    </location>
</feature>
<feature type="region of interest" description="Disordered" evidence="2">
    <location>
        <begin position="1466"/>
        <end position="1710"/>
    </location>
</feature>
<accession>A0AA36G4Q4</accession>
<evidence type="ECO:0008006" key="5">
    <source>
        <dbReference type="Google" id="ProtNLM"/>
    </source>
</evidence>
<keyword evidence="1" id="KW-0226">DNA condensation</keyword>
<dbReference type="GO" id="GO:0000779">
    <property type="term" value="C:condensed chromosome, centromeric region"/>
    <property type="evidence" value="ECO:0007669"/>
    <property type="project" value="TreeGrafter"/>
</dbReference>
<sequence>MAGEFRTNLGSFCRNFGTITKPVADDWLSVNFANYKDIVETLEEEYTNGSLMHEIEALLEDLQGIDMKEFTREFWKEMKDGEGLEPLVISAILWILIETAAEKHSKEDAFRTGCAAASLYMRLSSIDGAAVRNFMHGAITQQVLAVWRDAFRVVIFGVRDLATMVVAVDVKGGRGKGRKRKKDLDLTDAIDRPESYIQNSVAVKVLEESTCVLLLFLGKVDLNNSSTIAEAIADYVRDLARIDYDETAKEDFRVKPVETTRDMARTARMVNRSFALAHALCDPRHSDDYSLVYERIVQPRLLATDPDNNPYNISIPTAAITLAQATLNFVKLRMEDADEKEQNIFYELLIALIMRADPRAHYREFLPGTILLELVKLLPDEKVFALRKMLLILSRRPKINVTAMAVCYEMIRSKFFDWSKPDPDYEKYVAEQAERNERKNATMFDRSDAENESRDEAEVSEDEGEVARKKKAKRKSMQADALNKDASFREEDGAKKQKRVKKKKAHKNPYFPRGDAILYRILVEALIYQTANVRSRALLLIGQLMQTAEFLPGLRDAAHDVIFVLSMDEQTLYDEGSKPSQNMFAEDSLFKLLLNGARDEYADVRQKCLGCLERYLPHVADLHAFSLGLHFMQRLCLDGQASVRKTASTSMTTLLSALEEGSVQWHKVANSWVSSVFPMIGDADAKMAERVASLILELVFEPLLEATDNEVGGLAAEVLKRIAPGSSNRADLIRALQAQASQNKLHQNVVHNLQKRLAKVQNENLWTLYDCLVRVFPNAIDPNFITQKWFEYTKAPRPLNEWTPMTTIPSGTTAHVLLNVMRIGQQKFDEKQRQRLVDNFQEHIRAYTVPTQVIGALWLTMASLCDHQPNGVTDKPSQRILDFSSETYRFALGVFGYIWKMPMDEFHKTMPYLKHADIDYVETFLKRMITNTGVAVQYNFKLIYLIDQDTIGDIREEPLLLSYLLKITTSCLSDMRFGLLTDRKKIKLDNGPHPFGFPPKGKDGQWTVCAEWQKQRFAYSDVILGFSVESTFSDRIRAAAALALGSHCILDSELARVIIPELKTTLLNDVDAIRANLLVPCCDIMKRFPVAETHDLPGTIAVLLVDPHPMIRLQCLEMVTHLLKEQYLKWEGPIMHLYLALCIDKNLETSSYAQDALINALLPLDKDMLYANYMEYLLFYNNAPFKWNDKEGLVSARRRQVRVDGIGAEMQRYNWRQTLLRFVLSTFTDVQRFGTMVRICEDILLRVANKALDIKDDCIDRLTMDCLELFISEEMSFTYSIGKKPAAAAEDEAEEAPEAPENVMSAAKEGVVEAYRRGLTDKILPILFQLLTTCERERAGRHTRKITLTIAMLCKDHLEHLEDMLRALHPNRARHILHAIRDDDGFVKREMALRKHDKERDNAEELRLLLEEIQRPNDGLLKSAKKPKTPKIRPRSRMAQNETTYAYDGQAETIGADGLVLLRQASEAPSENGPPIPLAVPLSDDDDSAMDADAAATASTANENPAPVDADTAEPMEVETSPPAVKVEPAEATTSSSPAARAAESTQETSAPASTRRSTARRSESRSAEKQMDTDESTGDVPTASTVETMVKEEEAEEMEEDEQAPPEQEQEDVEEEPPAPAVAVKEEVVEEEQAAEVEAEEPMDTESTAATTPARTSTRRRSAKRVSEVENTPPSTAVKSVSSSAFENDETMCPGGRHFSTPNKDPANLELTFPGLDFSVIPKDSEVTRKPLRNNYESLPEASP</sequence>
<comment type="caution">
    <text evidence="3">The sequence shown here is derived from an EMBL/GenBank/DDBJ whole genome shotgun (WGS) entry which is preliminary data.</text>
</comment>
<evidence type="ECO:0000256" key="1">
    <source>
        <dbReference type="ARBA" id="ARBA00023067"/>
    </source>
</evidence>
<feature type="compositionally biased region" description="Basic residues" evidence="2">
    <location>
        <begin position="1423"/>
        <end position="1436"/>
    </location>
</feature>
<keyword evidence="4" id="KW-1185">Reference proteome</keyword>
<feature type="compositionally biased region" description="Basic residues" evidence="2">
    <location>
        <begin position="496"/>
        <end position="506"/>
    </location>
</feature>
<feature type="compositionally biased region" description="Acidic residues" evidence="2">
    <location>
        <begin position="1629"/>
        <end position="1645"/>
    </location>
</feature>
<protein>
    <recommendedName>
        <fullName evidence="5">Condensin complex subunit 1</fullName>
    </recommendedName>
</protein>
<feature type="compositionally biased region" description="Basic and acidic residues" evidence="2">
    <location>
        <begin position="482"/>
        <end position="495"/>
    </location>
</feature>
<dbReference type="PANTHER" id="PTHR14222">
    <property type="entry name" value="CONDENSIN"/>
    <property type="match status" value="1"/>
</dbReference>
<dbReference type="InterPro" id="IPR011989">
    <property type="entry name" value="ARM-like"/>
</dbReference>